<dbReference type="GO" id="GO:0008009">
    <property type="term" value="F:chemokine activity"/>
    <property type="evidence" value="ECO:0007669"/>
    <property type="project" value="InterPro"/>
</dbReference>
<keyword evidence="7" id="KW-1185">Reference proteome</keyword>
<keyword evidence="2" id="KW-0202">Cytokine</keyword>
<dbReference type="SMART" id="SM00199">
    <property type="entry name" value="SCY"/>
    <property type="match status" value="1"/>
</dbReference>
<evidence type="ECO:0000256" key="4">
    <source>
        <dbReference type="ARBA" id="ARBA00023157"/>
    </source>
</evidence>
<evidence type="ECO:0000259" key="5">
    <source>
        <dbReference type="SMART" id="SM00199"/>
    </source>
</evidence>
<dbReference type="GO" id="GO:0006955">
    <property type="term" value="P:immune response"/>
    <property type="evidence" value="ECO:0007669"/>
    <property type="project" value="InterPro"/>
</dbReference>
<dbReference type="Proteomes" id="UP000579812">
    <property type="component" value="Unassembled WGS sequence"/>
</dbReference>
<keyword evidence="4" id="KW-1015">Disulfide bond</keyword>
<keyword evidence="3" id="KW-0732">Signal</keyword>
<evidence type="ECO:0000313" key="6">
    <source>
        <dbReference type="EMBL" id="KAF4100919.1"/>
    </source>
</evidence>
<dbReference type="EMBL" id="JAAMOB010000019">
    <property type="protein sequence ID" value="KAF4100919.1"/>
    <property type="molecule type" value="Genomic_DNA"/>
</dbReference>
<dbReference type="GO" id="GO:0005615">
    <property type="term" value="C:extracellular space"/>
    <property type="evidence" value="ECO:0007669"/>
    <property type="project" value="UniProtKB-KW"/>
</dbReference>
<dbReference type="Pfam" id="PF00048">
    <property type="entry name" value="IL8"/>
    <property type="match status" value="1"/>
</dbReference>
<evidence type="ECO:0000256" key="2">
    <source>
        <dbReference type="ARBA" id="ARBA00022514"/>
    </source>
</evidence>
<protein>
    <recommendedName>
        <fullName evidence="5">Chemokine interleukin-8-like domain-containing protein</fullName>
    </recommendedName>
</protein>
<accession>A0A7J6C0X7</accession>
<dbReference type="AlphaFoldDB" id="A0A7J6C0X7"/>
<dbReference type="PANTHER" id="PTHR12015">
    <property type="entry name" value="SMALL INDUCIBLE CYTOKINE A"/>
    <property type="match status" value="1"/>
</dbReference>
<evidence type="ECO:0000313" key="7">
    <source>
        <dbReference type="Proteomes" id="UP000579812"/>
    </source>
</evidence>
<feature type="domain" description="Chemokine interleukin-8-like" evidence="5">
    <location>
        <begin position="27"/>
        <end position="84"/>
    </location>
</feature>
<name>A0A7J6C0X7_9TELE</name>
<evidence type="ECO:0000256" key="3">
    <source>
        <dbReference type="ARBA" id="ARBA00022729"/>
    </source>
</evidence>
<dbReference type="InterPro" id="IPR036048">
    <property type="entry name" value="Interleukin_8-like_sf"/>
</dbReference>
<proteinExistence type="predicted"/>
<dbReference type="SUPFAM" id="SSF54117">
    <property type="entry name" value="Interleukin 8-like chemokines"/>
    <property type="match status" value="1"/>
</dbReference>
<reference evidence="6 7" key="1">
    <citation type="submission" date="2020-04" db="EMBL/GenBank/DDBJ databases">
        <title>Chromosome-level genome assembly of a cyprinid fish Onychostoma macrolepis by integration of Nanopore Sequencing, Bionano and Hi-C technology.</title>
        <authorList>
            <person name="Wang D."/>
        </authorList>
    </citation>
    <scope>NUCLEOTIDE SEQUENCE [LARGE SCALE GENOMIC DNA]</scope>
    <source>
        <strain evidence="6">SWU-2019</strain>
        <tissue evidence="6">Muscle</tissue>
    </source>
</reference>
<dbReference type="Gene3D" id="2.40.50.40">
    <property type="match status" value="1"/>
</dbReference>
<sequence length="87" mass="9970">MLVLYQYSPKTIFFISPTVVAHVAQVPKSCCFKLIDFQIPSSKIKSALKTSAHCPLAGIVVMTPRTEFCVRPDEAWIKQLMENRRWK</sequence>
<keyword evidence="1" id="KW-0145">Chemotaxis</keyword>
<comment type="caution">
    <text evidence="6">The sequence shown here is derived from an EMBL/GenBank/DDBJ whole genome shotgun (WGS) entry which is preliminary data.</text>
</comment>
<dbReference type="InterPro" id="IPR001811">
    <property type="entry name" value="Chemokine_IL8-like_dom"/>
</dbReference>
<organism evidence="6 7">
    <name type="scientific">Onychostoma macrolepis</name>
    <dbReference type="NCBI Taxonomy" id="369639"/>
    <lineage>
        <taxon>Eukaryota</taxon>
        <taxon>Metazoa</taxon>
        <taxon>Chordata</taxon>
        <taxon>Craniata</taxon>
        <taxon>Vertebrata</taxon>
        <taxon>Euteleostomi</taxon>
        <taxon>Actinopterygii</taxon>
        <taxon>Neopterygii</taxon>
        <taxon>Teleostei</taxon>
        <taxon>Ostariophysi</taxon>
        <taxon>Cypriniformes</taxon>
        <taxon>Cyprinidae</taxon>
        <taxon>Acrossocheilinae</taxon>
        <taxon>Onychostoma</taxon>
    </lineage>
</organism>
<dbReference type="InterPro" id="IPR039809">
    <property type="entry name" value="Chemokine_b/g/d"/>
</dbReference>
<evidence type="ECO:0000256" key="1">
    <source>
        <dbReference type="ARBA" id="ARBA00022500"/>
    </source>
</evidence>
<gene>
    <name evidence="6" type="ORF">G5714_019115</name>
</gene>
<dbReference type="PANTHER" id="PTHR12015:SF193">
    <property type="entry name" value="STROMAL CELL-DERIVED FACTOR 1"/>
    <property type="match status" value="1"/>
</dbReference>